<dbReference type="PROSITE" id="PS50181">
    <property type="entry name" value="FBOX"/>
    <property type="match status" value="1"/>
</dbReference>
<name>A0A2H5QAL5_CITUN</name>
<dbReference type="Pfam" id="PF00646">
    <property type="entry name" value="F-box"/>
    <property type="match status" value="1"/>
</dbReference>
<evidence type="ECO:0000313" key="3">
    <source>
        <dbReference type="Proteomes" id="UP000236630"/>
    </source>
</evidence>
<dbReference type="EMBL" id="BDQV01000278">
    <property type="protein sequence ID" value="GAY61678.1"/>
    <property type="molecule type" value="Genomic_DNA"/>
</dbReference>
<dbReference type="Pfam" id="PF08387">
    <property type="entry name" value="FBD"/>
    <property type="match status" value="1"/>
</dbReference>
<dbReference type="InterPro" id="IPR036047">
    <property type="entry name" value="F-box-like_dom_sf"/>
</dbReference>
<reference evidence="2 3" key="1">
    <citation type="journal article" date="2017" name="Front. Genet.">
        <title>Draft sequencing of the heterozygous diploid genome of Satsuma (Citrus unshiu Marc.) using a hybrid assembly approach.</title>
        <authorList>
            <person name="Shimizu T."/>
            <person name="Tanizawa Y."/>
            <person name="Mochizuki T."/>
            <person name="Nagasaki H."/>
            <person name="Yoshioka T."/>
            <person name="Toyoda A."/>
            <person name="Fujiyama A."/>
            <person name="Kaminuma E."/>
            <person name="Nakamura Y."/>
        </authorList>
    </citation>
    <scope>NUCLEOTIDE SEQUENCE [LARGE SCALE GENOMIC DNA]</scope>
    <source>
        <strain evidence="3">cv. Miyagawa wase</strain>
    </source>
</reference>
<dbReference type="SMART" id="SM00256">
    <property type="entry name" value="FBOX"/>
    <property type="match status" value="1"/>
</dbReference>
<evidence type="ECO:0000259" key="1">
    <source>
        <dbReference type="PROSITE" id="PS50181"/>
    </source>
</evidence>
<dbReference type="Proteomes" id="UP000236630">
    <property type="component" value="Unassembled WGS sequence"/>
</dbReference>
<dbReference type="CDD" id="cd22160">
    <property type="entry name" value="F-box_AtFBL13-like"/>
    <property type="match status" value="1"/>
</dbReference>
<feature type="domain" description="F-box" evidence="1">
    <location>
        <begin position="22"/>
        <end position="70"/>
    </location>
</feature>
<dbReference type="PANTHER" id="PTHR31900:SF34">
    <property type="entry name" value="EMB|CAB62440.1-RELATED"/>
    <property type="match status" value="1"/>
</dbReference>
<gene>
    <name evidence="2" type="ORF">CUMW_211930</name>
</gene>
<protein>
    <recommendedName>
        <fullName evidence="1">F-box domain-containing protein</fullName>
    </recommendedName>
</protein>
<dbReference type="InterPro" id="IPR053781">
    <property type="entry name" value="F-box_AtFBL13-like"/>
</dbReference>
<dbReference type="SUPFAM" id="SSF81383">
    <property type="entry name" value="F-box domain"/>
    <property type="match status" value="1"/>
</dbReference>
<dbReference type="STRING" id="55188.A0A2H5QAL5"/>
<keyword evidence="3" id="KW-1185">Reference proteome</keyword>
<dbReference type="InterPro" id="IPR050232">
    <property type="entry name" value="FBL13/AtMIF1-like"/>
</dbReference>
<dbReference type="AlphaFoldDB" id="A0A2H5QAL5"/>
<dbReference type="InterPro" id="IPR006566">
    <property type="entry name" value="FBD"/>
</dbReference>
<evidence type="ECO:0000313" key="2">
    <source>
        <dbReference type="EMBL" id="GAY61678.1"/>
    </source>
</evidence>
<proteinExistence type="predicted"/>
<comment type="caution">
    <text evidence="2">The sequence shown here is derived from an EMBL/GenBank/DDBJ whole genome shotgun (WGS) entry which is preliminary data.</text>
</comment>
<dbReference type="InterPro" id="IPR001810">
    <property type="entry name" value="F-box_dom"/>
</dbReference>
<dbReference type="Gene3D" id="1.20.1280.50">
    <property type="match status" value="1"/>
</dbReference>
<sequence length="309" mass="35326">MNISFHARLGYNFDHESFSIKAYRINALPDSVLCHILSYLPTKNVVATSILARRWKLVWTSLQKLYFDDRQSRRLPDFLLKVPAGGTCFPNVKILTMQLESPDNILTEKLFCSCPSLEELSIQAYLNDEGPTTKFVISSSTLKQCTLWVETEGEMFTQAEYKVRITAPSLERLHIMSNIFGKFVVHDLNSLTDVILDIVYGEWSRVDPNRSIQLLQQLNNTTSLTVSYGQSRFEVTEEQFGWIEGDIVPNCLLEHVKKIEIKGVEGDEDELILVEYLLKYSSVLEVMVICFKGSVSKPERRDIGSNVRL</sequence>
<accession>A0A2H5QAL5</accession>
<organism evidence="2 3">
    <name type="scientific">Citrus unshiu</name>
    <name type="common">Satsuma mandarin</name>
    <name type="synonym">Citrus nobilis var. unshiu</name>
    <dbReference type="NCBI Taxonomy" id="55188"/>
    <lineage>
        <taxon>Eukaryota</taxon>
        <taxon>Viridiplantae</taxon>
        <taxon>Streptophyta</taxon>
        <taxon>Embryophyta</taxon>
        <taxon>Tracheophyta</taxon>
        <taxon>Spermatophyta</taxon>
        <taxon>Magnoliopsida</taxon>
        <taxon>eudicotyledons</taxon>
        <taxon>Gunneridae</taxon>
        <taxon>Pentapetalae</taxon>
        <taxon>rosids</taxon>
        <taxon>malvids</taxon>
        <taxon>Sapindales</taxon>
        <taxon>Rutaceae</taxon>
        <taxon>Aurantioideae</taxon>
        <taxon>Citrus</taxon>
    </lineage>
</organism>
<dbReference type="PANTHER" id="PTHR31900">
    <property type="entry name" value="F-BOX/RNI SUPERFAMILY PROTEIN-RELATED"/>
    <property type="match status" value="1"/>
</dbReference>